<name>W9RRK8_9ROSA</name>
<dbReference type="Pfam" id="PF05678">
    <property type="entry name" value="VQ"/>
    <property type="match status" value="1"/>
</dbReference>
<dbReference type="PANTHER" id="PTHR33143">
    <property type="entry name" value="F16F4.1 PROTEIN-RELATED"/>
    <property type="match status" value="1"/>
</dbReference>
<evidence type="ECO:0000259" key="2">
    <source>
        <dbReference type="Pfam" id="PF05678"/>
    </source>
</evidence>
<gene>
    <name evidence="3" type="ORF">L484_007893</name>
</gene>
<dbReference type="OrthoDB" id="693437at2759"/>
<dbReference type="eggNOG" id="ENOG502S3AS">
    <property type="taxonomic scope" value="Eukaryota"/>
</dbReference>
<dbReference type="InterPro" id="IPR008889">
    <property type="entry name" value="VQ"/>
</dbReference>
<evidence type="ECO:0000313" key="3">
    <source>
        <dbReference type="EMBL" id="EXC04785.1"/>
    </source>
</evidence>
<evidence type="ECO:0000313" key="4">
    <source>
        <dbReference type="Proteomes" id="UP000030645"/>
    </source>
</evidence>
<dbReference type="InterPro" id="IPR039607">
    <property type="entry name" value="VQ_8/17/18/20/21/25"/>
</dbReference>
<dbReference type="PANTHER" id="PTHR33143:SF3">
    <property type="entry name" value="VQ MOTIF-CONTAINING PROTEIN 17-RELATED"/>
    <property type="match status" value="1"/>
</dbReference>
<reference evidence="4" key="1">
    <citation type="submission" date="2013-01" db="EMBL/GenBank/DDBJ databases">
        <title>Draft Genome Sequence of a Mulberry Tree, Morus notabilis C.K. Schneid.</title>
        <authorList>
            <person name="He N."/>
            <person name="Zhao S."/>
        </authorList>
    </citation>
    <scope>NUCLEOTIDE SEQUENCE</scope>
</reference>
<dbReference type="GO" id="GO:0005634">
    <property type="term" value="C:nucleus"/>
    <property type="evidence" value="ECO:0007669"/>
    <property type="project" value="TreeGrafter"/>
</dbReference>
<feature type="compositionally biased region" description="Polar residues" evidence="1">
    <location>
        <begin position="1"/>
        <end position="15"/>
    </location>
</feature>
<organism evidence="3 4">
    <name type="scientific">Morus notabilis</name>
    <dbReference type="NCBI Taxonomy" id="981085"/>
    <lineage>
        <taxon>Eukaryota</taxon>
        <taxon>Viridiplantae</taxon>
        <taxon>Streptophyta</taxon>
        <taxon>Embryophyta</taxon>
        <taxon>Tracheophyta</taxon>
        <taxon>Spermatophyta</taxon>
        <taxon>Magnoliopsida</taxon>
        <taxon>eudicotyledons</taxon>
        <taxon>Gunneridae</taxon>
        <taxon>Pentapetalae</taxon>
        <taxon>rosids</taxon>
        <taxon>fabids</taxon>
        <taxon>Rosales</taxon>
        <taxon>Moraceae</taxon>
        <taxon>Moreae</taxon>
        <taxon>Morus</taxon>
    </lineage>
</organism>
<feature type="region of interest" description="Disordered" evidence="1">
    <location>
        <begin position="65"/>
        <end position="105"/>
    </location>
</feature>
<feature type="region of interest" description="Disordered" evidence="1">
    <location>
        <begin position="1"/>
        <end position="21"/>
    </location>
</feature>
<dbReference type="KEGG" id="mnt:21391284"/>
<accession>W9RRK8</accession>
<feature type="domain" description="VQ" evidence="2">
    <location>
        <begin position="42"/>
        <end position="67"/>
    </location>
</feature>
<dbReference type="AlphaFoldDB" id="W9RRK8"/>
<dbReference type="EMBL" id="KE345507">
    <property type="protein sequence ID" value="EXC04785.1"/>
    <property type="molecule type" value="Genomic_DNA"/>
</dbReference>
<sequence>MEAMTKKQTCAHLSTSPPPSLAIHKASHTISKAKPKIRIIHIFAPEIIKTDVANFRELVQRLTGKPTEKDGKKIKQIRSIPTRGEDQDDDHDPKNKTFPSKPLAKRADTTEIGLLGLDHIVREQRIKEEDQEAEKEHGNTWINGHDQNINSGGFLERFADLEGFIEELNHEFPLFPSLINPLEASNSHVQFGFGGPQLA</sequence>
<dbReference type="Proteomes" id="UP000030645">
    <property type="component" value="Unassembled WGS sequence"/>
</dbReference>
<proteinExistence type="predicted"/>
<keyword evidence="4" id="KW-1185">Reference proteome</keyword>
<evidence type="ECO:0000256" key="1">
    <source>
        <dbReference type="SAM" id="MobiDB-lite"/>
    </source>
</evidence>
<protein>
    <recommendedName>
        <fullName evidence="2">VQ domain-containing protein</fullName>
    </recommendedName>
</protein>
<dbReference type="STRING" id="981085.W9RRK8"/>